<reference evidence="2 3" key="1">
    <citation type="submission" date="2015-04" db="EMBL/GenBank/DDBJ databases">
        <title>The draft genome sequence of Roseovarius sp.R12b.</title>
        <authorList>
            <person name="Li G."/>
            <person name="Lai Q."/>
            <person name="Shao Z."/>
            <person name="Yan P."/>
        </authorList>
    </citation>
    <scope>NUCLEOTIDE SEQUENCE [LARGE SCALE GENOMIC DNA]</scope>
    <source>
        <strain evidence="2 3">R12B</strain>
    </source>
</reference>
<evidence type="ECO:0000313" key="3">
    <source>
        <dbReference type="Proteomes" id="UP000051295"/>
    </source>
</evidence>
<sequence length="73" mass="7620">MQTGDHKVTKFIAAVAFASLIVIEPAIAGTLSEPVLDQQIVMDAAVEDSTAKVDILMITLISVFMIAIAGGAF</sequence>
<evidence type="ECO:0000256" key="1">
    <source>
        <dbReference type="SAM" id="Phobius"/>
    </source>
</evidence>
<dbReference type="PATRIC" id="fig|1641875.4.peg.394"/>
<keyword evidence="3" id="KW-1185">Reference proteome</keyword>
<gene>
    <name evidence="2" type="ORF">XM53_13015</name>
</gene>
<keyword evidence="1" id="KW-0812">Transmembrane</keyword>
<feature type="transmembrane region" description="Helical" evidence="1">
    <location>
        <begin position="52"/>
        <end position="72"/>
    </location>
</feature>
<name>A0A0T5NTA1_9RHOB</name>
<comment type="caution">
    <text evidence="2">The sequence shown here is derived from an EMBL/GenBank/DDBJ whole genome shotgun (WGS) entry which is preliminary data.</text>
</comment>
<accession>A0A0T5NTA1</accession>
<dbReference type="EMBL" id="LAXJ01000012">
    <property type="protein sequence ID" value="KRS12155.1"/>
    <property type="molecule type" value="Genomic_DNA"/>
</dbReference>
<keyword evidence="1" id="KW-0472">Membrane</keyword>
<protein>
    <submittedName>
        <fullName evidence="2">Uncharacterized protein</fullName>
    </submittedName>
</protein>
<organism evidence="2 3">
    <name type="scientific">Roseovarius atlanticus</name>
    <dbReference type="NCBI Taxonomy" id="1641875"/>
    <lineage>
        <taxon>Bacteria</taxon>
        <taxon>Pseudomonadati</taxon>
        <taxon>Pseudomonadota</taxon>
        <taxon>Alphaproteobacteria</taxon>
        <taxon>Rhodobacterales</taxon>
        <taxon>Roseobacteraceae</taxon>
        <taxon>Roseovarius</taxon>
    </lineage>
</organism>
<dbReference type="AlphaFoldDB" id="A0A0T5NTA1"/>
<dbReference type="Proteomes" id="UP000051295">
    <property type="component" value="Unassembled WGS sequence"/>
</dbReference>
<proteinExistence type="predicted"/>
<evidence type="ECO:0000313" key="2">
    <source>
        <dbReference type="EMBL" id="KRS12155.1"/>
    </source>
</evidence>
<keyword evidence="1" id="KW-1133">Transmembrane helix</keyword>